<protein>
    <submittedName>
        <fullName evidence="2">Glyoxalase</fullName>
    </submittedName>
</protein>
<sequence length="122" mass="13204">MPASITFIVYVDDAPEAARFYADLLELKPTFETPRYISFSLGDGADLALWSGQADGGLNARAPRTGEVCLCLPGAPESIDRRYEQWVAKGVRVVSEPADTVFGRTFVVADPDGNLIRVAPVD</sequence>
<dbReference type="EMBL" id="CP009922">
    <property type="protein sequence ID" value="AKG42720.1"/>
    <property type="molecule type" value="Genomic_DNA"/>
</dbReference>
<dbReference type="Proteomes" id="UP000034034">
    <property type="component" value="Chromosome"/>
</dbReference>
<dbReference type="PROSITE" id="PS51819">
    <property type="entry name" value="VOC"/>
    <property type="match status" value="1"/>
</dbReference>
<dbReference type="Gene3D" id="3.30.720.120">
    <property type="match status" value="1"/>
</dbReference>
<name>A0A0F7FR95_9ACTN</name>
<evidence type="ECO:0000313" key="3">
    <source>
        <dbReference type="Proteomes" id="UP000034034"/>
    </source>
</evidence>
<keyword evidence="3" id="KW-1185">Reference proteome</keyword>
<dbReference type="STRING" id="408015.SXIM_13360"/>
<dbReference type="InterPro" id="IPR029068">
    <property type="entry name" value="Glyas_Bleomycin-R_OHBP_Dase"/>
</dbReference>
<dbReference type="PATRIC" id="fig|408015.6.peg.1369"/>
<dbReference type="AlphaFoldDB" id="A0A0F7FR95"/>
<dbReference type="PIRSF" id="PIRSF039020">
    <property type="entry name" value="EhpR"/>
    <property type="match status" value="1"/>
</dbReference>
<dbReference type="HOGENOM" id="CLU_163370_0_0_11"/>
<dbReference type="InterPro" id="IPR026275">
    <property type="entry name" value="Glyoxalase/dOase/EhpR"/>
</dbReference>
<dbReference type="Pfam" id="PF00903">
    <property type="entry name" value="Glyoxalase"/>
    <property type="match status" value="1"/>
</dbReference>
<proteinExistence type="predicted"/>
<dbReference type="KEGG" id="sxi:SXIM_13360"/>
<accession>A0A0F7FR95</accession>
<evidence type="ECO:0000313" key="2">
    <source>
        <dbReference type="EMBL" id="AKG42720.1"/>
    </source>
</evidence>
<gene>
    <name evidence="2" type="ORF">SXIM_13360</name>
</gene>
<dbReference type="SUPFAM" id="SSF54593">
    <property type="entry name" value="Glyoxalase/Bleomycin resistance protein/Dihydroxybiphenyl dioxygenase"/>
    <property type="match status" value="1"/>
</dbReference>
<dbReference type="InterPro" id="IPR037523">
    <property type="entry name" value="VOC_core"/>
</dbReference>
<dbReference type="InterPro" id="IPR004360">
    <property type="entry name" value="Glyas_Fos-R_dOase_dom"/>
</dbReference>
<organism evidence="2 3">
    <name type="scientific">Streptomyces xiamenensis</name>
    <dbReference type="NCBI Taxonomy" id="408015"/>
    <lineage>
        <taxon>Bacteria</taxon>
        <taxon>Bacillati</taxon>
        <taxon>Actinomycetota</taxon>
        <taxon>Actinomycetes</taxon>
        <taxon>Kitasatosporales</taxon>
        <taxon>Streptomycetaceae</taxon>
        <taxon>Streptomyces</taxon>
    </lineage>
</organism>
<reference evidence="2" key="1">
    <citation type="submission" date="2019-08" db="EMBL/GenBank/DDBJ databases">
        <title>Complete genome sequence of a mangrove-derived Streptomyces xiamenensis.</title>
        <authorList>
            <person name="Xu J."/>
        </authorList>
    </citation>
    <scope>NUCLEOTIDE SEQUENCE</scope>
    <source>
        <strain evidence="2">318</strain>
    </source>
</reference>
<dbReference type="RefSeq" id="WP_046723248.1">
    <property type="nucleotide sequence ID" value="NZ_CP009922.3"/>
</dbReference>
<dbReference type="Gene3D" id="3.30.720.110">
    <property type="match status" value="1"/>
</dbReference>
<feature type="domain" description="VOC" evidence="1">
    <location>
        <begin position="1"/>
        <end position="121"/>
    </location>
</feature>
<evidence type="ECO:0000259" key="1">
    <source>
        <dbReference type="PROSITE" id="PS51819"/>
    </source>
</evidence>